<dbReference type="Pfam" id="PF12838">
    <property type="entry name" value="Fer4_7"/>
    <property type="match status" value="2"/>
</dbReference>
<feature type="binding site" evidence="6">
    <location>
        <position position="78"/>
    </location>
    <ligand>
        <name>[4Fe-4S] cluster</name>
        <dbReference type="ChEBI" id="CHEBI:49883"/>
        <label>2</label>
    </ligand>
</feature>
<keyword evidence="9" id="KW-1185">Reference proteome</keyword>
<feature type="binding site" evidence="6">
    <location>
        <position position="160"/>
    </location>
    <ligand>
        <name>[4Fe-4S] cluster</name>
        <dbReference type="ChEBI" id="CHEBI:49883"/>
        <label>3</label>
    </ligand>
</feature>
<dbReference type="PANTHER" id="PTHR24960">
    <property type="entry name" value="PHOTOSYSTEM I IRON-SULFUR CENTER-RELATED"/>
    <property type="match status" value="1"/>
</dbReference>
<keyword evidence="1 6" id="KW-0004">4Fe-4S</keyword>
<sequence length="171" mass="19509">MVVENLPRRAFLRGRFLTSSQQENTPRFDAVRPPWSIGEREFIDKCTRCNACLTVCETKILIKGEGGFPEVRFDNGECTFCQKCVEACQQPVFRSVDEAPWEHKIRIHEHCLTQHRIECRSCQDSCSMNAIRFRLQSGGVAQPWVEMEQCNGCGACIQSCPVSAIKILKHE</sequence>
<dbReference type="HAMAP" id="MF_02201">
    <property type="entry name" value="NapF"/>
    <property type="match status" value="1"/>
</dbReference>
<comment type="subcellular location">
    <subcellularLocation>
        <location evidence="6">Cytoplasm</location>
    </subcellularLocation>
</comment>
<keyword evidence="4 6" id="KW-0408">Iron</keyword>
<keyword evidence="2 6" id="KW-0479">Metal-binding</keyword>
<dbReference type="PROSITE" id="PS00198">
    <property type="entry name" value="4FE4S_FER_1"/>
    <property type="match status" value="2"/>
</dbReference>
<dbReference type="InterPro" id="IPR017900">
    <property type="entry name" value="4Fe4S_Fe_S_CS"/>
</dbReference>
<dbReference type="InterPro" id="IPR017896">
    <property type="entry name" value="4Fe4S_Fe-S-bd"/>
</dbReference>
<evidence type="ECO:0000256" key="3">
    <source>
        <dbReference type="ARBA" id="ARBA00022737"/>
    </source>
</evidence>
<keyword evidence="3 6" id="KW-0677">Repeat</keyword>
<comment type="subunit">
    <text evidence="6">Interacts with the cytoplasmic NapA precursor.</text>
</comment>
<comment type="cofactor">
    <cofactor evidence="6">
        <name>[4Fe-4S] cluster</name>
        <dbReference type="ChEBI" id="CHEBI:49883"/>
    </cofactor>
</comment>
<organism evidence="8 9">
    <name type="scientific">Rodentibacter heidelbergensis</name>
    <dbReference type="NCBI Taxonomy" id="1908258"/>
    <lineage>
        <taxon>Bacteria</taxon>
        <taxon>Pseudomonadati</taxon>
        <taxon>Pseudomonadota</taxon>
        <taxon>Gammaproteobacteria</taxon>
        <taxon>Pasteurellales</taxon>
        <taxon>Pasteurellaceae</taxon>
        <taxon>Rodentibacter</taxon>
    </lineage>
</organism>
<evidence type="ECO:0000256" key="1">
    <source>
        <dbReference type="ARBA" id="ARBA00022485"/>
    </source>
</evidence>
<evidence type="ECO:0000256" key="6">
    <source>
        <dbReference type="HAMAP-Rule" id="MF_02201"/>
    </source>
</evidence>
<dbReference type="Proteomes" id="UP000189437">
    <property type="component" value="Unassembled WGS sequence"/>
</dbReference>
<feature type="binding site" evidence="6">
    <location>
        <position position="52"/>
    </location>
    <ligand>
        <name>[4Fe-4S] cluster</name>
        <dbReference type="ChEBI" id="CHEBI:49883"/>
        <label>1</label>
    </ligand>
</feature>
<proteinExistence type="inferred from homology"/>
<evidence type="ECO:0000313" key="8">
    <source>
        <dbReference type="EMBL" id="OOF37158.1"/>
    </source>
</evidence>
<dbReference type="GO" id="GO:0046872">
    <property type="term" value="F:metal ion binding"/>
    <property type="evidence" value="ECO:0007669"/>
    <property type="project" value="UniProtKB-KW"/>
</dbReference>
<dbReference type="GO" id="GO:0051539">
    <property type="term" value="F:4 iron, 4 sulfur cluster binding"/>
    <property type="evidence" value="ECO:0007669"/>
    <property type="project" value="UniProtKB-UniRule"/>
</dbReference>
<evidence type="ECO:0000256" key="5">
    <source>
        <dbReference type="ARBA" id="ARBA00023014"/>
    </source>
</evidence>
<feature type="domain" description="4Fe-4S ferredoxin-type" evidence="7">
    <location>
        <begin position="36"/>
        <end position="66"/>
    </location>
</feature>
<feature type="binding site" evidence="6">
    <location>
        <position position="49"/>
    </location>
    <ligand>
        <name>[4Fe-4S] cluster</name>
        <dbReference type="ChEBI" id="CHEBI:49883"/>
        <label>1</label>
    </ligand>
</feature>
<dbReference type="EMBL" id="MLHH01000005">
    <property type="protein sequence ID" value="OOF37158.1"/>
    <property type="molecule type" value="Genomic_DNA"/>
</dbReference>
<accession>A0A1V3IAI4</accession>
<dbReference type="CDD" id="cd10564">
    <property type="entry name" value="NapF_like"/>
    <property type="match status" value="1"/>
</dbReference>
<feature type="binding site" evidence="6">
    <location>
        <position position="56"/>
    </location>
    <ligand>
        <name>[4Fe-4S] cluster</name>
        <dbReference type="ChEBI" id="CHEBI:49883"/>
        <label>1</label>
    </ligand>
</feature>
<dbReference type="RefSeq" id="WP_077426614.1">
    <property type="nucleotide sequence ID" value="NZ_MLHH01000005.1"/>
</dbReference>
<comment type="similarity">
    <text evidence="6">Belongs to the NapF family.</text>
</comment>
<evidence type="ECO:0000259" key="7">
    <source>
        <dbReference type="PROSITE" id="PS51379"/>
    </source>
</evidence>
<dbReference type="STRING" id="1908258.BKK48_02400"/>
<dbReference type="NCBIfam" id="TIGR00402">
    <property type="entry name" value="napF"/>
    <property type="match status" value="1"/>
</dbReference>
<dbReference type="InterPro" id="IPR004496">
    <property type="entry name" value="NapF"/>
</dbReference>
<feature type="binding site" evidence="6">
    <location>
        <position position="84"/>
    </location>
    <ligand>
        <name>[4Fe-4S] cluster</name>
        <dbReference type="ChEBI" id="CHEBI:49883"/>
        <label>2</label>
    </ligand>
</feature>
<dbReference type="Gene3D" id="3.30.70.20">
    <property type="match status" value="2"/>
</dbReference>
<reference evidence="8 9" key="1">
    <citation type="submission" date="2016-10" db="EMBL/GenBank/DDBJ databases">
        <title>Rodentibacter gen. nov. and new species.</title>
        <authorList>
            <person name="Christensen H."/>
        </authorList>
    </citation>
    <scope>NUCLEOTIDE SEQUENCE [LARGE SCALE GENOMIC DNA]</scope>
    <source>
        <strain evidence="8 9">Ac69</strain>
    </source>
</reference>
<comment type="function">
    <text evidence="6">Could be involved in the maturation of NapA, the catalytic subunit of the periplasmic nitrate reductase, before its export into the periplasm.</text>
</comment>
<name>A0A1V3IAI4_9PAST</name>
<protein>
    <recommendedName>
        <fullName evidence="6">Ferredoxin-type protein NapF</fullName>
    </recommendedName>
</protein>
<keyword evidence="6" id="KW-0963">Cytoplasm</keyword>
<feature type="binding site" evidence="6">
    <location>
        <position position="153"/>
    </location>
    <ligand>
        <name>[4Fe-4S] cluster</name>
        <dbReference type="ChEBI" id="CHEBI:49883"/>
        <label>3</label>
    </ligand>
</feature>
<feature type="domain" description="4Fe-4S ferredoxin-type" evidence="7">
    <location>
        <begin position="69"/>
        <end position="98"/>
    </location>
</feature>
<dbReference type="OrthoDB" id="9808559at2"/>
<evidence type="ECO:0000313" key="9">
    <source>
        <dbReference type="Proteomes" id="UP000189437"/>
    </source>
</evidence>
<feature type="binding site" evidence="6">
    <location>
        <position position="150"/>
    </location>
    <ligand>
        <name>[4Fe-4S] cluster</name>
        <dbReference type="ChEBI" id="CHEBI:49883"/>
        <label>3</label>
    </ligand>
</feature>
<feature type="binding site" evidence="6">
    <location>
        <position position="46"/>
    </location>
    <ligand>
        <name>[4Fe-4S] cluster</name>
        <dbReference type="ChEBI" id="CHEBI:49883"/>
        <label>1</label>
    </ligand>
</feature>
<evidence type="ECO:0000256" key="4">
    <source>
        <dbReference type="ARBA" id="ARBA00023004"/>
    </source>
</evidence>
<dbReference type="AlphaFoldDB" id="A0A1V3IAI4"/>
<keyword evidence="5 6" id="KW-0411">Iron-sulfur</keyword>
<feature type="binding site" evidence="6">
    <location>
        <position position="88"/>
    </location>
    <ligand>
        <name>[4Fe-4S] cluster</name>
        <dbReference type="ChEBI" id="CHEBI:49883"/>
        <label>2</label>
    </ligand>
</feature>
<feature type="binding site" evidence="6">
    <location>
        <position position="156"/>
    </location>
    <ligand>
        <name>[4Fe-4S] cluster</name>
        <dbReference type="ChEBI" id="CHEBI:49883"/>
        <label>3</label>
    </ligand>
</feature>
<comment type="caution">
    <text evidence="8">The sequence shown here is derived from an EMBL/GenBank/DDBJ whole genome shotgun (WGS) entry which is preliminary data.</text>
</comment>
<dbReference type="GO" id="GO:0005737">
    <property type="term" value="C:cytoplasm"/>
    <property type="evidence" value="ECO:0007669"/>
    <property type="project" value="UniProtKB-SubCell"/>
</dbReference>
<feature type="domain" description="4Fe-4S ferredoxin-type" evidence="7">
    <location>
        <begin position="141"/>
        <end position="170"/>
    </location>
</feature>
<dbReference type="PROSITE" id="PS51379">
    <property type="entry name" value="4FE4S_FER_2"/>
    <property type="match status" value="3"/>
</dbReference>
<feature type="binding site" evidence="6">
    <location>
        <position position="81"/>
    </location>
    <ligand>
        <name>[4Fe-4S] cluster</name>
        <dbReference type="ChEBI" id="CHEBI:49883"/>
        <label>2</label>
    </ligand>
</feature>
<dbReference type="SUPFAM" id="SSF54862">
    <property type="entry name" value="4Fe-4S ferredoxins"/>
    <property type="match status" value="1"/>
</dbReference>
<gene>
    <name evidence="6" type="primary">napF</name>
    <name evidence="8" type="ORF">BKK48_02400</name>
</gene>
<dbReference type="InterPro" id="IPR050157">
    <property type="entry name" value="PSI_iron-sulfur_center"/>
</dbReference>
<dbReference type="PANTHER" id="PTHR24960:SF46">
    <property type="entry name" value="FERREDOXIN-TYPE PROTEIN NAPF"/>
    <property type="match status" value="1"/>
</dbReference>
<evidence type="ECO:0000256" key="2">
    <source>
        <dbReference type="ARBA" id="ARBA00022723"/>
    </source>
</evidence>